<dbReference type="GO" id="GO:0004843">
    <property type="term" value="F:cysteine-type deubiquitinase activity"/>
    <property type="evidence" value="ECO:0007669"/>
    <property type="project" value="InterPro"/>
</dbReference>
<feature type="domain" description="USP" evidence="2">
    <location>
        <begin position="210"/>
        <end position="522"/>
    </location>
</feature>
<evidence type="ECO:0000313" key="5">
    <source>
        <dbReference type="Proteomes" id="UP000663829"/>
    </source>
</evidence>
<dbReference type="Proteomes" id="UP000681722">
    <property type="component" value="Unassembled WGS sequence"/>
</dbReference>
<dbReference type="PROSITE" id="PS50235">
    <property type="entry name" value="USP_3"/>
    <property type="match status" value="1"/>
</dbReference>
<dbReference type="Proteomes" id="UP000663829">
    <property type="component" value="Unassembled WGS sequence"/>
</dbReference>
<dbReference type="OrthoDB" id="47475at2759"/>
<evidence type="ECO:0000256" key="1">
    <source>
        <dbReference type="SAM" id="MobiDB-lite"/>
    </source>
</evidence>
<dbReference type="Pfam" id="PF00443">
    <property type="entry name" value="UCH"/>
    <property type="match status" value="1"/>
</dbReference>
<dbReference type="InterPro" id="IPR018200">
    <property type="entry name" value="USP_CS"/>
</dbReference>
<feature type="region of interest" description="Disordered" evidence="1">
    <location>
        <begin position="730"/>
        <end position="753"/>
    </location>
</feature>
<dbReference type="InterPro" id="IPR038765">
    <property type="entry name" value="Papain-like_cys_pep_sf"/>
</dbReference>
<dbReference type="InterPro" id="IPR050164">
    <property type="entry name" value="Peptidase_C19"/>
</dbReference>
<dbReference type="GO" id="GO:0016579">
    <property type="term" value="P:protein deubiquitination"/>
    <property type="evidence" value="ECO:0007669"/>
    <property type="project" value="InterPro"/>
</dbReference>
<organism evidence="3 5">
    <name type="scientific">Didymodactylos carnosus</name>
    <dbReference type="NCBI Taxonomy" id="1234261"/>
    <lineage>
        <taxon>Eukaryota</taxon>
        <taxon>Metazoa</taxon>
        <taxon>Spiralia</taxon>
        <taxon>Gnathifera</taxon>
        <taxon>Rotifera</taxon>
        <taxon>Eurotatoria</taxon>
        <taxon>Bdelloidea</taxon>
        <taxon>Philodinida</taxon>
        <taxon>Philodinidae</taxon>
        <taxon>Didymodactylos</taxon>
    </lineage>
</organism>
<dbReference type="SUPFAM" id="SSF54001">
    <property type="entry name" value="Cysteine proteinases"/>
    <property type="match status" value="1"/>
</dbReference>
<accession>A0A813TE71</accession>
<dbReference type="InterPro" id="IPR001394">
    <property type="entry name" value="Peptidase_C19_UCH"/>
</dbReference>
<reference evidence="3" key="1">
    <citation type="submission" date="2021-02" db="EMBL/GenBank/DDBJ databases">
        <authorList>
            <person name="Nowell W R."/>
        </authorList>
    </citation>
    <scope>NUCLEOTIDE SEQUENCE</scope>
</reference>
<evidence type="ECO:0000259" key="2">
    <source>
        <dbReference type="PROSITE" id="PS50235"/>
    </source>
</evidence>
<gene>
    <name evidence="3" type="ORF">GPM918_LOCUS3995</name>
    <name evidence="4" type="ORF">SRO942_LOCUS3995</name>
</gene>
<dbReference type="PANTHER" id="PTHR24006">
    <property type="entry name" value="UBIQUITIN CARBOXYL-TERMINAL HYDROLASE"/>
    <property type="match status" value="1"/>
</dbReference>
<dbReference type="GO" id="GO:0005634">
    <property type="term" value="C:nucleus"/>
    <property type="evidence" value="ECO:0007669"/>
    <property type="project" value="TreeGrafter"/>
</dbReference>
<sequence length="753" mass="86056">MTSSIEVVVSFGLSSKIISVEKDDSIVNIKRKIQEAYERRCSIDYNVAEIQFYDRQYKKDLDLTEETFDKYKQLLDELFSPTPPVKSEEVWCLKLKRISYFDISTSSVVKSTSSDILRDAANITDNRRQELEENVNSRLVDTNIESGISSHDSPVVRSTNQPEKLIIQHSNVKPFANSTFLQNINPPGDNDQSMKEDEPSSNNGRISVLCGLKNGKNTCFLNAVLQALLHTHLFMEFVLNVKHSHTNPPGDNDQSMKEDEPSSKIVGFCIIRAFKTLFQRMIKSSLPLLPSDFIKNLHELLPNYKVNTKQDSSELLQGIFKCFDRSGTRKIREIFGFGTRTTVTCTVCKKVSSHVENHTVLQLALGETLGNLRNLLAKFCQIEWLRGTNAYECDQCGKLQHSEMQTNLETFPEILVILFKRFRVDNQNTTHKLNSPIHFDEILDLDKPYANDEFKVENDWTYSLYGILCHEGSDLSSGHYITYFKDQDDFWYKADDSIITKCNLKLDLNLQESVYMLFYKKSAPIIAVSPSISSEQSDMPFVWNGNEIEITSSPMIVTKDCQEQKAQAEFHVNVRLTQKRQGKSDIFGSQKPKKKARNARQLYIQTASSSSSKSDKHPVLKIDIPSISHYLNWIINWYIVCIDDSTGMVYMHPAKRILRNLKDRNAPLICVVNENGLPDLRHQPLKKLLNLNTHELFLYGTYPTHKVVASNTKPRKRNCNGEIIPINEYTATSQSQNESDSTQNQIQSAKGFE</sequence>
<dbReference type="PROSITE" id="PS00973">
    <property type="entry name" value="USP_2"/>
    <property type="match status" value="1"/>
</dbReference>
<dbReference type="InterPro" id="IPR028889">
    <property type="entry name" value="USP"/>
</dbReference>
<dbReference type="GO" id="GO:0005829">
    <property type="term" value="C:cytosol"/>
    <property type="evidence" value="ECO:0007669"/>
    <property type="project" value="TreeGrafter"/>
</dbReference>
<comment type="caution">
    <text evidence="3">The sequence shown here is derived from an EMBL/GenBank/DDBJ whole genome shotgun (WGS) entry which is preliminary data.</text>
</comment>
<evidence type="ECO:0000313" key="3">
    <source>
        <dbReference type="EMBL" id="CAF0810348.1"/>
    </source>
</evidence>
<dbReference type="AlphaFoldDB" id="A0A813TE71"/>
<feature type="region of interest" description="Disordered" evidence="1">
    <location>
        <begin position="181"/>
        <end position="202"/>
    </location>
</feature>
<dbReference type="EMBL" id="CAJNOQ010000517">
    <property type="protein sequence ID" value="CAF0810348.1"/>
    <property type="molecule type" value="Genomic_DNA"/>
</dbReference>
<keyword evidence="5" id="KW-1185">Reference proteome</keyword>
<name>A0A813TE71_9BILA</name>
<evidence type="ECO:0000313" key="4">
    <source>
        <dbReference type="EMBL" id="CAF3595965.1"/>
    </source>
</evidence>
<dbReference type="EMBL" id="CAJOBC010000517">
    <property type="protein sequence ID" value="CAF3595965.1"/>
    <property type="molecule type" value="Genomic_DNA"/>
</dbReference>
<protein>
    <recommendedName>
        <fullName evidence="2">USP domain-containing protein</fullName>
    </recommendedName>
</protein>
<proteinExistence type="predicted"/>
<dbReference type="Gene3D" id="3.90.70.10">
    <property type="entry name" value="Cysteine proteinases"/>
    <property type="match status" value="1"/>
</dbReference>